<dbReference type="AlphaFoldDB" id="A0AAD4GQG1"/>
<dbReference type="Pfam" id="PF00890">
    <property type="entry name" value="FAD_binding_2"/>
    <property type="match status" value="1"/>
</dbReference>
<evidence type="ECO:0000313" key="6">
    <source>
        <dbReference type="EMBL" id="KAF9885476.1"/>
    </source>
</evidence>
<reference evidence="6" key="1">
    <citation type="journal article" date="2019" name="Beilstein J. Org. Chem.">
        <title>Nanangenines: drimane sesquiterpenoids as the dominant metabolite cohort of a novel Australian fungus, Aspergillus nanangensis.</title>
        <authorList>
            <person name="Lacey H.J."/>
            <person name="Gilchrist C.L.M."/>
            <person name="Crombie A."/>
            <person name="Kalaitzis J.A."/>
            <person name="Vuong D."/>
            <person name="Rutledge P.J."/>
            <person name="Turner P."/>
            <person name="Pitt J.I."/>
            <person name="Lacey E."/>
            <person name="Chooi Y.H."/>
            <person name="Piggott A.M."/>
        </authorList>
    </citation>
    <scope>NUCLEOTIDE SEQUENCE</scope>
    <source>
        <strain evidence="6">MST-FP2251</strain>
    </source>
</reference>
<dbReference type="Gene3D" id="3.90.700.10">
    <property type="entry name" value="Succinate dehydrogenase/fumarate reductase flavoprotein, catalytic domain"/>
    <property type="match status" value="1"/>
</dbReference>
<gene>
    <name evidence="6" type="ORF">FE257_012912</name>
</gene>
<dbReference type="PANTHER" id="PTHR43400">
    <property type="entry name" value="FUMARATE REDUCTASE"/>
    <property type="match status" value="1"/>
</dbReference>
<sequence>MELLGVDVLVCGGGMSGLACANFAAQAGCKVLLVEKQSHLGGSSNYSAGMFWAPKDIESLRAWIPRGDPVLQRSFLEDFLPCVEWLRQNGVPVSSRFDGMMTIGRGFPISIPFLHDLHQKRIKEAGTGSDIYLDTAIVKLIQEAPGVSTSSITGAVIRRNLASSETKYYQVTAKAVVLATGGFQGSHDLVSTYLGPGMDNIFVRSNRGSAGDGNKLARSVGAGLSRGLSTYYGHLMAAPLREENVNPKDFLALAQYQSKHCLLINDAGRRFVDETLGDEIINQHLAKQASRRGLLLFTEKTKKEHCVSAPFPRAGNVDRVEKAREYGCHVASSATMDGLIDILVKWGVNGQQARETLYKYNAVVADGDKEVLLDTPVGRMGSPPEPLTLDHGPFYAMEVQPSITFPYGGVAINRHGQALSEDGTVIPGLFVAGVDAGGLSNFGYAGGLAVAFITGLWASRSVVNQLNLSPPRLPNADANDVQADARFVIRSLL</sequence>
<dbReference type="InterPro" id="IPR003953">
    <property type="entry name" value="FAD-dep_OxRdtase_2_FAD-bd"/>
</dbReference>
<dbReference type="SUPFAM" id="SSF56425">
    <property type="entry name" value="Succinate dehydrogenase/fumarate reductase flavoprotein, catalytic domain"/>
    <property type="match status" value="1"/>
</dbReference>
<keyword evidence="4" id="KW-0560">Oxidoreductase</keyword>
<dbReference type="InterPro" id="IPR036188">
    <property type="entry name" value="FAD/NAD-bd_sf"/>
</dbReference>
<dbReference type="EMBL" id="VCAU01000095">
    <property type="protein sequence ID" value="KAF9885476.1"/>
    <property type="molecule type" value="Genomic_DNA"/>
</dbReference>
<evidence type="ECO:0000256" key="1">
    <source>
        <dbReference type="ARBA" id="ARBA00001974"/>
    </source>
</evidence>
<proteinExistence type="predicted"/>
<accession>A0AAD4GQG1</accession>
<name>A0AAD4GQG1_ASPNN</name>
<evidence type="ECO:0000256" key="2">
    <source>
        <dbReference type="ARBA" id="ARBA00022630"/>
    </source>
</evidence>
<dbReference type="GO" id="GO:0016491">
    <property type="term" value="F:oxidoreductase activity"/>
    <property type="evidence" value="ECO:0007669"/>
    <property type="project" value="UniProtKB-KW"/>
</dbReference>
<comment type="cofactor">
    <cofactor evidence="1">
        <name>FAD</name>
        <dbReference type="ChEBI" id="CHEBI:57692"/>
    </cofactor>
</comment>
<organism evidence="6 7">
    <name type="scientific">Aspergillus nanangensis</name>
    <dbReference type="NCBI Taxonomy" id="2582783"/>
    <lineage>
        <taxon>Eukaryota</taxon>
        <taxon>Fungi</taxon>
        <taxon>Dikarya</taxon>
        <taxon>Ascomycota</taxon>
        <taxon>Pezizomycotina</taxon>
        <taxon>Eurotiomycetes</taxon>
        <taxon>Eurotiomycetidae</taxon>
        <taxon>Eurotiales</taxon>
        <taxon>Aspergillaceae</taxon>
        <taxon>Aspergillus</taxon>
        <taxon>Aspergillus subgen. Circumdati</taxon>
    </lineage>
</organism>
<feature type="domain" description="FAD-dependent oxidoreductase 2 FAD-binding" evidence="5">
    <location>
        <begin position="7"/>
        <end position="446"/>
    </location>
</feature>
<evidence type="ECO:0000259" key="5">
    <source>
        <dbReference type="Pfam" id="PF00890"/>
    </source>
</evidence>
<dbReference type="SUPFAM" id="SSF51905">
    <property type="entry name" value="FAD/NAD(P)-binding domain"/>
    <property type="match status" value="1"/>
</dbReference>
<dbReference type="InterPro" id="IPR027477">
    <property type="entry name" value="Succ_DH/fumarate_Rdtase_cat_sf"/>
</dbReference>
<keyword evidence="2" id="KW-0285">Flavoprotein</keyword>
<keyword evidence="7" id="KW-1185">Reference proteome</keyword>
<keyword evidence="3" id="KW-0274">FAD</keyword>
<comment type="caution">
    <text evidence="6">The sequence shown here is derived from an EMBL/GenBank/DDBJ whole genome shotgun (WGS) entry which is preliminary data.</text>
</comment>
<dbReference type="Gene3D" id="3.50.50.60">
    <property type="entry name" value="FAD/NAD(P)-binding domain"/>
    <property type="match status" value="1"/>
</dbReference>
<evidence type="ECO:0000256" key="3">
    <source>
        <dbReference type="ARBA" id="ARBA00022827"/>
    </source>
</evidence>
<protein>
    <recommendedName>
        <fullName evidence="5">FAD-dependent oxidoreductase 2 FAD-binding domain-containing protein</fullName>
    </recommendedName>
</protein>
<evidence type="ECO:0000313" key="7">
    <source>
        <dbReference type="Proteomes" id="UP001194746"/>
    </source>
</evidence>
<dbReference type="PANTHER" id="PTHR43400:SF7">
    <property type="entry name" value="FAD-DEPENDENT OXIDOREDUCTASE 2 FAD BINDING DOMAIN-CONTAINING PROTEIN"/>
    <property type="match status" value="1"/>
</dbReference>
<dbReference type="InterPro" id="IPR050315">
    <property type="entry name" value="FAD-oxidoreductase_2"/>
</dbReference>
<evidence type="ECO:0000256" key="4">
    <source>
        <dbReference type="ARBA" id="ARBA00023002"/>
    </source>
</evidence>
<reference evidence="6" key="2">
    <citation type="submission" date="2020-02" db="EMBL/GenBank/DDBJ databases">
        <authorList>
            <person name="Gilchrist C.L.M."/>
            <person name="Chooi Y.-H."/>
        </authorList>
    </citation>
    <scope>NUCLEOTIDE SEQUENCE</scope>
    <source>
        <strain evidence="6">MST-FP2251</strain>
    </source>
</reference>
<dbReference type="Proteomes" id="UP001194746">
    <property type="component" value="Unassembled WGS sequence"/>
</dbReference>